<reference evidence="2 3" key="1">
    <citation type="journal article" date="2016" name="Sci. Rep.">
        <title>The Dendrobium catenatum Lindl. genome sequence provides insights into polysaccharide synthase, floral development and adaptive evolution.</title>
        <authorList>
            <person name="Zhang G.Q."/>
            <person name="Xu Q."/>
            <person name="Bian C."/>
            <person name="Tsai W.C."/>
            <person name="Yeh C.M."/>
            <person name="Liu K.W."/>
            <person name="Yoshida K."/>
            <person name="Zhang L.S."/>
            <person name="Chang S.B."/>
            <person name="Chen F."/>
            <person name="Shi Y."/>
            <person name="Su Y.Y."/>
            <person name="Zhang Y.Q."/>
            <person name="Chen L.J."/>
            <person name="Yin Y."/>
            <person name="Lin M."/>
            <person name="Huang H."/>
            <person name="Deng H."/>
            <person name="Wang Z.W."/>
            <person name="Zhu S.L."/>
            <person name="Zhao X."/>
            <person name="Deng C."/>
            <person name="Niu S.C."/>
            <person name="Huang J."/>
            <person name="Wang M."/>
            <person name="Liu G.H."/>
            <person name="Yang H.J."/>
            <person name="Xiao X.J."/>
            <person name="Hsiao Y.Y."/>
            <person name="Wu W.L."/>
            <person name="Chen Y.Y."/>
            <person name="Mitsuda N."/>
            <person name="Ohme-Takagi M."/>
            <person name="Luo Y.B."/>
            <person name="Van de Peer Y."/>
            <person name="Liu Z.J."/>
        </authorList>
    </citation>
    <scope>NUCLEOTIDE SEQUENCE [LARGE SCALE GENOMIC DNA]</scope>
    <source>
        <tissue evidence="2">The whole plant</tissue>
    </source>
</reference>
<proteinExistence type="predicted"/>
<evidence type="ECO:0000313" key="1">
    <source>
        <dbReference type="EMBL" id="PKU62079.1"/>
    </source>
</evidence>
<dbReference type="AlphaFoldDB" id="A0A2I0XJD4"/>
<protein>
    <submittedName>
        <fullName evidence="2">Uncharacterized protein</fullName>
    </submittedName>
</protein>
<organism evidence="2 3">
    <name type="scientific">Dendrobium catenatum</name>
    <dbReference type="NCBI Taxonomy" id="906689"/>
    <lineage>
        <taxon>Eukaryota</taxon>
        <taxon>Viridiplantae</taxon>
        <taxon>Streptophyta</taxon>
        <taxon>Embryophyta</taxon>
        <taxon>Tracheophyta</taxon>
        <taxon>Spermatophyta</taxon>
        <taxon>Magnoliopsida</taxon>
        <taxon>Liliopsida</taxon>
        <taxon>Asparagales</taxon>
        <taxon>Orchidaceae</taxon>
        <taxon>Epidendroideae</taxon>
        <taxon>Malaxideae</taxon>
        <taxon>Dendrobiinae</taxon>
        <taxon>Dendrobium</taxon>
    </lineage>
</organism>
<dbReference type="EMBL" id="KZ501829">
    <property type="protein sequence ID" value="PKU88033.1"/>
    <property type="molecule type" value="Genomic_DNA"/>
</dbReference>
<evidence type="ECO:0000313" key="3">
    <source>
        <dbReference type="Proteomes" id="UP000233837"/>
    </source>
</evidence>
<accession>A0A2I0XJD4</accession>
<sequence length="101" mass="11271">MLLTVADEGDEVPLTDSGEYDDLCLEFRVSLSRTRHVALHGDFGAVGEDSFVHFTEPAGADDEILIEIVRHKDDFRIRYLEVEIKPKGSRALWCSIGCGFA</sequence>
<keyword evidence="3" id="KW-1185">Reference proteome</keyword>
<name>A0A2I0XJD4_9ASPA</name>
<evidence type="ECO:0000313" key="2">
    <source>
        <dbReference type="EMBL" id="PKU88033.1"/>
    </source>
</evidence>
<reference evidence="2 3" key="2">
    <citation type="journal article" date="2017" name="Nature">
        <title>The Apostasia genome and the evolution of orchids.</title>
        <authorList>
            <person name="Zhang G.Q."/>
            <person name="Liu K.W."/>
            <person name="Li Z."/>
            <person name="Lohaus R."/>
            <person name="Hsiao Y.Y."/>
            <person name="Niu S.C."/>
            <person name="Wang J.Y."/>
            <person name="Lin Y.C."/>
            <person name="Xu Q."/>
            <person name="Chen L.J."/>
            <person name="Yoshida K."/>
            <person name="Fujiwara S."/>
            <person name="Wang Z.W."/>
            <person name="Zhang Y.Q."/>
            <person name="Mitsuda N."/>
            <person name="Wang M."/>
            <person name="Liu G.H."/>
            <person name="Pecoraro L."/>
            <person name="Huang H.X."/>
            <person name="Xiao X.J."/>
            <person name="Lin M."/>
            <person name="Wu X.Y."/>
            <person name="Wu W.L."/>
            <person name="Chen Y.Y."/>
            <person name="Chang S.B."/>
            <person name="Sakamoto S."/>
            <person name="Ohme-Takagi M."/>
            <person name="Yagi M."/>
            <person name="Zeng S.J."/>
            <person name="Shen C.Y."/>
            <person name="Yeh C.M."/>
            <person name="Luo Y.B."/>
            <person name="Tsai W.C."/>
            <person name="Van de Peer Y."/>
            <person name="Liu Z.J."/>
        </authorList>
    </citation>
    <scope>NUCLEOTIDE SEQUENCE [LARGE SCALE GENOMIC DNA]</scope>
    <source>
        <tissue evidence="2">The whole plant</tissue>
    </source>
</reference>
<gene>
    <name evidence="2" type="ORF">MA16_Dca019483</name>
    <name evidence="1" type="ORF">MA16_Dca027925</name>
</gene>
<dbReference type="EMBL" id="KZ504506">
    <property type="protein sequence ID" value="PKU62079.1"/>
    <property type="molecule type" value="Genomic_DNA"/>
</dbReference>
<reference evidence="2" key="3">
    <citation type="submission" date="2017-11" db="EMBL/GenBank/DDBJ databases">
        <authorList>
            <person name="Han C.G."/>
        </authorList>
    </citation>
    <scope>NUCLEOTIDE SEQUENCE</scope>
    <source>
        <tissue evidence="2">The whole plant</tissue>
    </source>
</reference>
<dbReference type="Proteomes" id="UP000233837">
    <property type="component" value="Unassembled WGS sequence"/>
</dbReference>